<feature type="domain" description="PTS EIIA type-4" evidence="6">
    <location>
        <begin position="2"/>
        <end position="122"/>
    </location>
</feature>
<dbReference type="RefSeq" id="WP_016178468.1">
    <property type="nucleotide sequence ID" value="NZ_CAAKNX010000144.1"/>
</dbReference>
<comment type="subunit">
    <text evidence="5">Homodimer. The dihydroxyacetone kinase complex is composed of a homodimer of DhaM, a homodimer of DhaK and the subunit DhaL.</text>
</comment>
<evidence type="ECO:0000313" key="13">
    <source>
        <dbReference type="Proteomes" id="UP001260773"/>
    </source>
</evidence>
<dbReference type="GO" id="GO:0047324">
    <property type="term" value="F:phosphoenolpyruvate-glycerone phosphotransferase activity"/>
    <property type="evidence" value="ECO:0007669"/>
    <property type="project" value="UniProtKB-EC"/>
</dbReference>
<dbReference type="GeneID" id="69570774"/>
<dbReference type="NCBIfam" id="TIGR02364">
    <property type="entry name" value="dha_pts"/>
    <property type="match status" value="1"/>
</dbReference>
<dbReference type="Pfam" id="PF03610">
    <property type="entry name" value="EIIA-man"/>
    <property type="match status" value="1"/>
</dbReference>
<reference evidence="10 12" key="1">
    <citation type="submission" date="2017-10" db="EMBL/GenBank/DDBJ databases">
        <title>FDA dAtabase for Regulatory Grade micrObial Sequences (FDA-ARGOS): Supporting development and validation of Infectious Disease Dx tests.</title>
        <authorList>
            <person name="Campos J."/>
            <person name="Goldberg B."/>
            <person name="Tallon L.J."/>
            <person name="Sadzewicz L."/>
            <person name="Sengamalay N."/>
            <person name="Ott S."/>
            <person name="Godinez A."/>
            <person name="Nagaraj S."/>
            <person name="Vyas G."/>
            <person name="Aluvathingal J."/>
            <person name="Nadendla S."/>
            <person name="Geyer C."/>
            <person name="Nandy P."/>
            <person name="Hobson J."/>
            <person name="Sichtig H."/>
        </authorList>
    </citation>
    <scope>NUCLEOTIDE SEQUENCE [LARGE SCALE GENOMIC DNA]</scope>
    <source>
        <strain evidence="10 12">FDAARGOS_185</strain>
    </source>
</reference>
<sequence>MSRGVVLVSHTKEIPEGLKRLIGEVAKDVPITTAGGLEDGGIGTSMERISQAIEENTADELLAFYDLGSAKMNLEMAIEMTDKKVTLFDTAMVESAYTACALLAADVGEEDIEQQLATLKVK</sequence>
<dbReference type="EMBL" id="RYZS01000002">
    <property type="protein sequence ID" value="RVU93042.1"/>
    <property type="molecule type" value="Genomic_DNA"/>
</dbReference>
<reference evidence="7 14" key="3">
    <citation type="submission" date="2023-03" db="EMBL/GenBank/DDBJ databases">
        <authorList>
            <person name="Shen W."/>
            <person name="Cai J."/>
        </authorList>
    </citation>
    <scope>NUCLEOTIDE SEQUENCE</scope>
    <source>
        <strain evidence="7">P33-2</strain>
        <strain evidence="8 14">Y2</strain>
    </source>
</reference>
<gene>
    <name evidence="7" type="primary">dhaM</name>
    <name evidence="10" type="ORF">AUF17_20375</name>
    <name evidence="9" type="ORF">EK398_21550</name>
    <name evidence="7" type="ORF">P7D43_17805</name>
    <name evidence="8" type="ORF">P7D79_20440</name>
</gene>
<dbReference type="GO" id="GO:0009401">
    <property type="term" value="P:phosphoenolpyruvate-dependent sugar phosphotransferase system"/>
    <property type="evidence" value="ECO:0007669"/>
    <property type="project" value="InterPro"/>
</dbReference>
<evidence type="ECO:0000313" key="7">
    <source>
        <dbReference type="EMBL" id="MDT2404226.1"/>
    </source>
</evidence>
<dbReference type="InterPro" id="IPR004701">
    <property type="entry name" value="PTS_EIIA_man-typ"/>
</dbReference>
<keyword evidence="4 7" id="KW-0808">Transferase</keyword>
<dbReference type="GO" id="GO:0016020">
    <property type="term" value="C:membrane"/>
    <property type="evidence" value="ECO:0007669"/>
    <property type="project" value="InterPro"/>
</dbReference>
<dbReference type="Gene3D" id="3.40.50.510">
    <property type="entry name" value="Phosphotransferase system, mannose-type IIA component"/>
    <property type="match status" value="1"/>
</dbReference>
<evidence type="ECO:0000313" key="10">
    <source>
        <dbReference type="EMBL" id="TRZ29050.1"/>
    </source>
</evidence>
<name>A0A2N8PS84_ENTAV</name>
<keyword evidence="7" id="KW-0418">Kinase</keyword>
<comment type="function">
    <text evidence="2">Component of the dihydroxyacetone kinase complex, which is responsible for the phosphoenolpyruvate (PEP)-dependent phosphorylation of dihydroxyacetone. DhaM serves as the phosphoryl donor. Is phosphorylated by phosphoenolpyruvate in an EI- and HPr-dependent reaction, and a phosphorelay system on histidine residues finally leads to phosphoryl transfer to DhaL and dihydroxyacetone.</text>
</comment>
<comment type="catalytic activity">
    <reaction evidence="1">
        <text>dihydroxyacetone + phosphoenolpyruvate = dihydroxyacetone phosphate + pyruvate</text>
        <dbReference type="Rhea" id="RHEA:18381"/>
        <dbReference type="ChEBI" id="CHEBI:15361"/>
        <dbReference type="ChEBI" id="CHEBI:16016"/>
        <dbReference type="ChEBI" id="CHEBI:57642"/>
        <dbReference type="ChEBI" id="CHEBI:58702"/>
        <dbReference type="EC" id="2.7.1.121"/>
    </reaction>
</comment>
<evidence type="ECO:0000256" key="5">
    <source>
        <dbReference type="ARBA" id="ARBA00046577"/>
    </source>
</evidence>
<evidence type="ECO:0000256" key="4">
    <source>
        <dbReference type="ARBA" id="ARBA00022679"/>
    </source>
</evidence>
<dbReference type="SUPFAM" id="SSF53062">
    <property type="entry name" value="PTS system fructose IIA component-like"/>
    <property type="match status" value="1"/>
</dbReference>
<dbReference type="Proteomes" id="UP000288388">
    <property type="component" value="Unassembled WGS sequence"/>
</dbReference>
<dbReference type="Proteomes" id="UP000316316">
    <property type="component" value="Unassembled WGS sequence"/>
</dbReference>
<evidence type="ECO:0000313" key="11">
    <source>
        <dbReference type="Proteomes" id="UP000288388"/>
    </source>
</evidence>
<dbReference type="PANTHER" id="PTHR38594">
    <property type="entry name" value="PEP-DEPENDENT DIHYDROXYACETONE KINASE, PHOSPHORYL DONOR SUBUNIT DHAM"/>
    <property type="match status" value="1"/>
</dbReference>
<dbReference type="PROSITE" id="PS51096">
    <property type="entry name" value="PTS_EIIA_TYPE_4"/>
    <property type="match status" value="1"/>
</dbReference>
<dbReference type="Proteomes" id="UP001260773">
    <property type="component" value="Unassembled WGS sequence"/>
</dbReference>
<organism evidence="7 13">
    <name type="scientific">Enterococcus avium</name>
    <name type="common">Streptococcus avium</name>
    <dbReference type="NCBI Taxonomy" id="33945"/>
    <lineage>
        <taxon>Bacteria</taxon>
        <taxon>Bacillati</taxon>
        <taxon>Bacillota</taxon>
        <taxon>Bacilli</taxon>
        <taxon>Lactobacillales</taxon>
        <taxon>Enterococcaceae</taxon>
        <taxon>Enterococcus</taxon>
    </lineage>
</organism>
<evidence type="ECO:0000313" key="12">
    <source>
        <dbReference type="Proteomes" id="UP000316316"/>
    </source>
</evidence>
<dbReference type="Proteomes" id="UP001264335">
    <property type="component" value="Unassembled WGS sequence"/>
</dbReference>
<dbReference type="EMBL" id="JARPWY010000091">
    <property type="protein sequence ID" value="MDT2516593.1"/>
    <property type="molecule type" value="Genomic_DNA"/>
</dbReference>
<evidence type="ECO:0000256" key="3">
    <source>
        <dbReference type="ARBA" id="ARBA00012095"/>
    </source>
</evidence>
<dbReference type="EMBL" id="PDXQ01000002">
    <property type="protein sequence ID" value="TRZ29050.1"/>
    <property type="molecule type" value="Genomic_DNA"/>
</dbReference>
<reference evidence="9 11" key="2">
    <citation type="submission" date="2018-12" db="EMBL/GenBank/DDBJ databases">
        <title>A novel vanA-carrying plasmid in a clinical isolate of Enterococcus avium.</title>
        <authorList>
            <person name="Bernasconi O.J."/>
            <person name="Luzzaro F."/>
            <person name="Endimiani A."/>
        </authorList>
    </citation>
    <scope>NUCLEOTIDE SEQUENCE [LARGE SCALE GENOMIC DNA]</scope>
    <source>
        <strain evidence="9 11">LC0559/18</strain>
    </source>
</reference>
<dbReference type="EC" id="2.7.1.121" evidence="3"/>
<evidence type="ECO:0000256" key="1">
    <source>
        <dbReference type="ARBA" id="ARBA00001113"/>
    </source>
</evidence>
<proteinExistence type="predicted"/>
<evidence type="ECO:0000259" key="6">
    <source>
        <dbReference type="PROSITE" id="PS51096"/>
    </source>
</evidence>
<protein>
    <recommendedName>
        <fullName evidence="3">phosphoenolpyruvate--glycerone phosphotransferase</fullName>
        <ecNumber evidence="3">2.7.1.121</ecNumber>
    </recommendedName>
</protein>
<dbReference type="PANTHER" id="PTHR38594:SF1">
    <property type="entry name" value="PEP-DEPENDENT DIHYDROXYACETONE KINASE, PHOSPHORYL DONOR SUBUNIT DHAM"/>
    <property type="match status" value="1"/>
</dbReference>
<dbReference type="InterPro" id="IPR012844">
    <property type="entry name" value="DhaM_N"/>
</dbReference>
<dbReference type="AlphaFoldDB" id="A0A2N8PS84"/>
<dbReference type="InterPro" id="IPR036662">
    <property type="entry name" value="PTS_EIIA_man-typ_sf"/>
</dbReference>
<dbReference type="GO" id="GO:0019563">
    <property type="term" value="P:glycerol catabolic process"/>
    <property type="evidence" value="ECO:0007669"/>
    <property type="project" value="InterPro"/>
</dbReference>
<dbReference type="EMBL" id="JARPWH010000088">
    <property type="protein sequence ID" value="MDT2404226.1"/>
    <property type="molecule type" value="Genomic_DNA"/>
</dbReference>
<evidence type="ECO:0000313" key="9">
    <source>
        <dbReference type="EMBL" id="RVU93042.1"/>
    </source>
</evidence>
<evidence type="ECO:0000256" key="2">
    <source>
        <dbReference type="ARBA" id="ARBA00002788"/>
    </source>
</evidence>
<comment type="caution">
    <text evidence="7">The sequence shown here is derived from an EMBL/GenBank/DDBJ whole genome shotgun (WGS) entry which is preliminary data.</text>
</comment>
<dbReference type="InterPro" id="IPR039643">
    <property type="entry name" value="DhaM"/>
</dbReference>
<evidence type="ECO:0000313" key="8">
    <source>
        <dbReference type="EMBL" id="MDT2516593.1"/>
    </source>
</evidence>
<accession>A0A2N8PS84</accession>
<evidence type="ECO:0000313" key="14">
    <source>
        <dbReference type="Proteomes" id="UP001264335"/>
    </source>
</evidence>